<dbReference type="EMBL" id="JACIEW010000004">
    <property type="protein sequence ID" value="MBB4052511.1"/>
    <property type="molecule type" value="Genomic_DNA"/>
</dbReference>
<proteinExistence type="predicted"/>
<feature type="domain" description="Reverse transcriptase" evidence="2">
    <location>
        <begin position="93"/>
        <end position="332"/>
    </location>
</feature>
<keyword evidence="4" id="KW-1185">Reference proteome</keyword>
<accession>A0A7W6NC90</accession>
<evidence type="ECO:0000313" key="4">
    <source>
        <dbReference type="Proteomes" id="UP000547011"/>
    </source>
</evidence>
<dbReference type="RefSeq" id="WP_183311207.1">
    <property type="nucleotide sequence ID" value="NZ_JACIEW010000004.1"/>
</dbReference>
<dbReference type="AlphaFoldDB" id="A0A7W6NC90"/>
<comment type="caution">
    <text evidence="3">The sequence shown here is derived from an EMBL/GenBank/DDBJ whole genome shotgun (WGS) entry which is preliminary data.</text>
</comment>
<gene>
    <name evidence="3" type="ORF">GGR20_002154</name>
</gene>
<dbReference type="InterPro" id="IPR043502">
    <property type="entry name" value="DNA/RNA_pol_sf"/>
</dbReference>
<dbReference type="SUPFAM" id="SSF56672">
    <property type="entry name" value="DNA/RNA polymerases"/>
    <property type="match status" value="1"/>
</dbReference>
<protein>
    <recommendedName>
        <fullName evidence="2">Reverse transcriptase domain-containing protein</fullName>
    </recommendedName>
</protein>
<dbReference type="PROSITE" id="PS50878">
    <property type="entry name" value="RT_POL"/>
    <property type="match status" value="1"/>
</dbReference>
<reference evidence="3 4" key="1">
    <citation type="submission" date="2020-08" db="EMBL/GenBank/DDBJ databases">
        <title>Genomic Encyclopedia of Type Strains, Phase IV (KMG-IV): sequencing the most valuable type-strain genomes for metagenomic binning, comparative biology and taxonomic classification.</title>
        <authorList>
            <person name="Goeker M."/>
        </authorList>
    </citation>
    <scope>NUCLEOTIDE SEQUENCE [LARGE SCALE GENOMIC DNA]</scope>
    <source>
        <strain evidence="3 4">DSM 23447</strain>
    </source>
</reference>
<evidence type="ECO:0000259" key="2">
    <source>
        <dbReference type="PROSITE" id="PS50878"/>
    </source>
</evidence>
<name>A0A7W6NC90_9HYPH</name>
<sequence>MSDKLAAQLVSSFPLKLAHRRVRKLRKRIENCREQARIAELSGNATRCKRLLRKAGYLGRQLSKSFAGKLIATVQAFKKSRFADHAMTTAELYETAASISLAAPENESLRIKAKDKKAWPEFRAIYSFGPRETARQNLVKMALRPQLPSLPYQFLSYGGRNAAVDRVQEKLESGRYRFAATLDIRNFYPSIDRTWLASHLPVGENVSRNTIFLENNQSRAHVSGYGLYRHAIARTTVLDESRKGLLQGAASSPTIAEALTAAILRDLVLPEGVALSNYADNFVVLASDRGQLEAAVHSLQDAFARHPSGELRLISDGIRRVSDGFVFLGYQHKRRKGKVTSVPLEQNKCKFIKRVRRLTVGILLRGADPRSLHRYVLSWVSAFRHWKGRYGFVMQTLRPFSRVSAVRTTFDAVLERARVDFAKMEAEALRENTV</sequence>
<organism evidence="3 4">
    <name type="scientific">Devosia subaequoris</name>
    <dbReference type="NCBI Taxonomy" id="395930"/>
    <lineage>
        <taxon>Bacteria</taxon>
        <taxon>Pseudomonadati</taxon>
        <taxon>Pseudomonadota</taxon>
        <taxon>Alphaproteobacteria</taxon>
        <taxon>Hyphomicrobiales</taxon>
        <taxon>Devosiaceae</taxon>
        <taxon>Devosia</taxon>
    </lineage>
</organism>
<dbReference type="Proteomes" id="UP000547011">
    <property type="component" value="Unassembled WGS sequence"/>
</dbReference>
<feature type="coiled-coil region" evidence="1">
    <location>
        <begin position="15"/>
        <end position="42"/>
    </location>
</feature>
<evidence type="ECO:0000256" key="1">
    <source>
        <dbReference type="SAM" id="Coils"/>
    </source>
</evidence>
<evidence type="ECO:0000313" key="3">
    <source>
        <dbReference type="EMBL" id="MBB4052511.1"/>
    </source>
</evidence>
<keyword evidence="1" id="KW-0175">Coiled coil</keyword>
<dbReference type="InterPro" id="IPR000477">
    <property type="entry name" value="RT_dom"/>
</dbReference>